<dbReference type="InterPro" id="IPR052356">
    <property type="entry name" value="Thiol_S-MT"/>
</dbReference>
<keyword evidence="2" id="KW-0808">Transferase</keyword>
<dbReference type="Proteomes" id="UP000549971">
    <property type="component" value="Unassembled WGS sequence"/>
</dbReference>
<name>A0A7W9JEN5_9ACTN</name>
<evidence type="ECO:0000313" key="2">
    <source>
        <dbReference type="EMBL" id="MBB5840575.1"/>
    </source>
</evidence>
<feature type="domain" description="Methyltransferase type 11" evidence="1">
    <location>
        <begin position="44"/>
        <end position="136"/>
    </location>
</feature>
<protein>
    <submittedName>
        <fullName evidence="2">Ubiquinone/menaquinone biosynthesis C-methylase UbiE</fullName>
    </submittedName>
</protein>
<dbReference type="GO" id="GO:0008757">
    <property type="term" value="F:S-adenosylmethionine-dependent methyltransferase activity"/>
    <property type="evidence" value="ECO:0007669"/>
    <property type="project" value="InterPro"/>
</dbReference>
<gene>
    <name evidence="2" type="ORF">HDA39_007309</name>
</gene>
<dbReference type="PANTHER" id="PTHR45036">
    <property type="entry name" value="METHYLTRANSFERASE LIKE 7B"/>
    <property type="match status" value="1"/>
</dbReference>
<evidence type="ECO:0000313" key="3">
    <source>
        <dbReference type="Proteomes" id="UP000549971"/>
    </source>
</evidence>
<evidence type="ECO:0000259" key="1">
    <source>
        <dbReference type="Pfam" id="PF08241"/>
    </source>
</evidence>
<keyword evidence="2" id="KW-0830">Ubiquinone</keyword>
<comment type="caution">
    <text evidence="2">The sequence shown here is derived from an EMBL/GenBank/DDBJ whole genome shotgun (WGS) entry which is preliminary data.</text>
</comment>
<dbReference type="InterPro" id="IPR029063">
    <property type="entry name" value="SAM-dependent_MTases_sf"/>
</dbReference>
<sequence>MTGNNLQHPRFARAFARLVCSMDRRGGTAHRRELLTGLSGRVIEVGAGTGANFAHYPATVTEVVAVEPDDHLRSLALQAAHNADVTVHVVAGDAEHLPTDGGDFDAAVMSLVLCSVPDQTTALAEAHRALRPGGQLRYYEHVRSTNHLIAALEDAITPLWSRAAGGCHPNRDTTAAIQAAGLDIEDHRRFGFTGLAHVLGKATRQ</sequence>
<dbReference type="CDD" id="cd02440">
    <property type="entry name" value="AdoMet_MTases"/>
    <property type="match status" value="1"/>
</dbReference>
<keyword evidence="2" id="KW-0489">Methyltransferase</keyword>
<dbReference type="Pfam" id="PF08241">
    <property type="entry name" value="Methyltransf_11"/>
    <property type="match status" value="1"/>
</dbReference>
<dbReference type="AlphaFoldDB" id="A0A7W9JEN5"/>
<dbReference type="GO" id="GO:0032259">
    <property type="term" value="P:methylation"/>
    <property type="evidence" value="ECO:0007669"/>
    <property type="project" value="UniProtKB-KW"/>
</dbReference>
<keyword evidence="3" id="KW-1185">Reference proteome</keyword>
<dbReference type="EMBL" id="JACHMY010000001">
    <property type="protein sequence ID" value="MBB5840575.1"/>
    <property type="molecule type" value="Genomic_DNA"/>
</dbReference>
<accession>A0A7W9JEN5</accession>
<organism evidence="2 3">
    <name type="scientific">Kribbella italica</name>
    <dbReference type="NCBI Taxonomy" id="1540520"/>
    <lineage>
        <taxon>Bacteria</taxon>
        <taxon>Bacillati</taxon>
        <taxon>Actinomycetota</taxon>
        <taxon>Actinomycetes</taxon>
        <taxon>Propionibacteriales</taxon>
        <taxon>Kribbellaceae</taxon>
        <taxon>Kribbella</taxon>
    </lineage>
</organism>
<reference evidence="2 3" key="1">
    <citation type="submission" date="2020-08" db="EMBL/GenBank/DDBJ databases">
        <title>Sequencing the genomes of 1000 actinobacteria strains.</title>
        <authorList>
            <person name="Klenk H.-P."/>
        </authorList>
    </citation>
    <scope>NUCLEOTIDE SEQUENCE [LARGE SCALE GENOMIC DNA]</scope>
    <source>
        <strain evidence="2 3">DSM 28967</strain>
    </source>
</reference>
<proteinExistence type="predicted"/>
<dbReference type="Gene3D" id="3.40.50.150">
    <property type="entry name" value="Vaccinia Virus protein VP39"/>
    <property type="match status" value="1"/>
</dbReference>
<dbReference type="SUPFAM" id="SSF53335">
    <property type="entry name" value="S-adenosyl-L-methionine-dependent methyltransferases"/>
    <property type="match status" value="1"/>
</dbReference>
<dbReference type="RefSeq" id="WP_184803029.1">
    <property type="nucleotide sequence ID" value="NZ_JACHMY010000001.1"/>
</dbReference>
<dbReference type="InterPro" id="IPR013216">
    <property type="entry name" value="Methyltransf_11"/>
</dbReference>
<dbReference type="PANTHER" id="PTHR45036:SF1">
    <property type="entry name" value="METHYLTRANSFERASE LIKE 7A"/>
    <property type="match status" value="1"/>
</dbReference>